<accession>A0A0E0GGS3</accession>
<organism evidence="2">
    <name type="scientific">Oryza nivara</name>
    <name type="common">Indian wild rice</name>
    <name type="synonym">Oryza sativa f. spontanea</name>
    <dbReference type="NCBI Taxonomy" id="4536"/>
    <lineage>
        <taxon>Eukaryota</taxon>
        <taxon>Viridiplantae</taxon>
        <taxon>Streptophyta</taxon>
        <taxon>Embryophyta</taxon>
        <taxon>Tracheophyta</taxon>
        <taxon>Spermatophyta</taxon>
        <taxon>Magnoliopsida</taxon>
        <taxon>Liliopsida</taxon>
        <taxon>Poales</taxon>
        <taxon>Poaceae</taxon>
        <taxon>BOP clade</taxon>
        <taxon>Oryzoideae</taxon>
        <taxon>Oryzeae</taxon>
        <taxon>Oryzinae</taxon>
        <taxon>Oryza</taxon>
    </lineage>
</organism>
<protein>
    <submittedName>
        <fullName evidence="2">Uncharacterized protein</fullName>
    </submittedName>
</protein>
<dbReference type="Gramene" id="ONIVA03G03400.1">
    <property type="protein sequence ID" value="ONIVA03G03400.1"/>
    <property type="gene ID" value="ONIVA03G03400"/>
</dbReference>
<sequence length="74" mass="8139">MAKKIGKKPGLKKQRSYSSLQGPVKLGPITCKAKPEFTVSVSGLFENPRGRTHKPVWLIASNFTDNRNMANPEG</sequence>
<keyword evidence="3" id="KW-1185">Reference proteome</keyword>
<feature type="compositionally biased region" description="Basic residues" evidence="1">
    <location>
        <begin position="1"/>
        <end position="15"/>
    </location>
</feature>
<evidence type="ECO:0000313" key="2">
    <source>
        <dbReference type="EnsemblPlants" id="ONIVA03G03400.1"/>
    </source>
</evidence>
<dbReference type="AlphaFoldDB" id="A0A0E0GGS3"/>
<dbReference type="EnsemblPlants" id="ONIVA03G03400.1">
    <property type="protein sequence ID" value="ONIVA03G03400.1"/>
    <property type="gene ID" value="ONIVA03G03400"/>
</dbReference>
<dbReference type="Proteomes" id="UP000006591">
    <property type="component" value="Chromosome 3"/>
</dbReference>
<evidence type="ECO:0000313" key="3">
    <source>
        <dbReference type="Proteomes" id="UP000006591"/>
    </source>
</evidence>
<proteinExistence type="predicted"/>
<reference evidence="2" key="2">
    <citation type="submission" date="2018-04" db="EMBL/GenBank/DDBJ databases">
        <title>OnivRS2 (Oryza nivara Reference Sequence Version 2).</title>
        <authorList>
            <person name="Zhang J."/>
            <person name="Kudrna D."/>
            <person name="Lee S."/>
            <person name="Talag J."/>
            <person name="Rajasekar S."/>
            <person name="Welchert J."/>
            <person name="Hsing Y.-I."/>
            <person name="Wing R.A."/>
        </authorList>
    </citation>
    <scope>NUCLEOTIDE SEQUENCE [LARGE SCALE GENOMIC DNA]</scope>
    <source>
        <strain evidence="2">SL10</strain>
    </source>
</reference>
<reference evidence="2" key="1">
    <citation type="submission" date="2015-04" db="UniProtKB">
        <authorList>
            <consortium name="EnsemblPlants"/>
        </authorList>
    </citation>
    <scope>IDENTIFICATION</scope>
    <source>
        <strain evidence="2">SL10</strain>
    </source>
</reference>
<dbReference type="HOGENOM" id="CLU_2691996_0_0_1"/>
<feature type="region of interest" description="Disordered" evidence="1">
    <location>
        <begin position="1"/>
        <end position="21"/>
    </location>
</feature>
<evidence type="ECO:0000256" key="1">
    <source>
        <dbReference type="SAM" id="MobiDB-lite"/>
    </source>
</evidence>
<name>A0A0E0GGS3_ORYNI</name>